<keyword evidence="3" id="KW-1185">Reference proteome</keyword>
<dbReference type="Gene3D" id="2.60.120.620">
    <property type="entry name" value="q2cbj1_9rhob like domain"/>
    <property type="match status" value="1"/>
</dbReference>
<dbReference type="PANTHER" id="PTHR35169">
    <property type="entry name" value="FE2OG DIOXYGENASE DOMAIN-CONTAINING PROTEIN"/>
    <property type="match status" value="1"/>
</dbReference>
<sequence length="187" mass="20835">MSVRVIENFLAPESHEQISAYLRGPGWAYGAYSDSNAPGIRYWYKHFAGMVRRADEDASQGAEQQLAAFPPIAAMWAAIRDGILPGHELIRSYANGYPYGADGGVHLDADVPGHLTALYFAHPRWEPNWGGETVFFDREQKDVVATAYARPNRLVIFPGDLPHVARGVSRSCEELRITLMFKVREAS</sequence>
<accession>A0ABW4I790</accession>
<evidence type="ECO:0000313" key="2">
    <source>
        <dbReference type="EMBL" id="MFD1613155.1"/>
    </source>
</evidence>
<dbReference type="PROSITE" id="PS51471">
    <property type="entry name" value="FE2OG_OXY"/>
    <property type="match status" value="1"/>
</dbReference>
<dbReference type="EMBL" id="JBHUDY010000002">
    <property type="protein sequence ID" value="MFD1613155.1"/>
    <property type="molecule type" value="Genomic_DNA"/>
</dbReference>
<evidence type="ECO:0000313" key="3">
    <source>
        <dbReference type="Proteomes" id="UP001597115"/>
    </source>
</evidence>
<dbReference type="PANTHER" id="PTHR35169:SF1">
    <property type="entry name" value="PROLYL 4-HYDROXYLASE ALPHA SUBUNIT FE(2+) 2OG DIOXYGENASE DOMAIN-CONTAINING PROTEIN"/>
    <property type="match status" value="1"/>
</dbReference>
<gene>
    <name evidence="2" type="ORF">ACFSCW_15215</name>
</gene>
<feature type="domain" description="Fe2OG dioxygenase" evidence="1">
    <location>
        <begin position="86"/>
        <end position="185"/>
    </location>
</feature>
<name>A0ABW4I790_9SPHN</name>
<evidence type="ECO:0000259" key="1">
    <source>
        <dbReference type="PROSITE" id="PS51471"/>
    </source>
</evidence>
<protein>
    <submittedName>
        <fullName evidence="2">2OG-Fe(II) oxygenase</fullName>
    </submittedName>
</protein>
<proteinExistence type="predicted"/>
<dbReference type="Proteomes" id="UP001597115">
    <property type="component" value="Unassembled WGS sequence"/>
</dbReference>
<dbReference type="InterPro" id="IPR044862">
    <property type="entry name" value="Pro_4_hyd_alph_FE2OG_OXY"/>
</dbReference>
<organism evidence="2 3">
    <name type="scientific">Sphingomonas tabacisoli</name>
    <dbReference type="NCBI Taxonomy" id="2249466"/>
    <lineage>
        <taxon>Bacteria</taxon>
        <taxon>Pseudomonadati</taxon>
        <taxon>Pseudomonadota</taxon>
        <taxon>Alphaproteobacteria</taxon>
        <taxon>Sphingomonadales</taxon>
        <taxon>Sphingomonadaceae</taxon>
        <taxon>Sphingomonas</taxon>
    </lineage>
</organism>
<dbReference type="InterPro" id="IPR005123">
    <property type="entry name" value="Oxoglu/Fe-dep_dioxygenase_dom"/>
</dbReference>
<dbReference type="RefSeq" id="WP_380890960.1">
    <property type="nucleotide sequence ID" value="NZ_JBHUDY010000002.1"/>
</dbReference>
<comment type="caution">
    <text evidence="2">The sequence shown here is derived from an EMBL/GenBank/DDBJ whole genome shotgun (WGS) entry which is preliminary data.</text>
</comment>
<dbReference type="Pfam" id="PF13640">
    <property type="entry name" value="2OG-FeII_Oxy_3"/>
    <property type="match status" value="1"/>
</dbReference>
<reference evidence="3" key="1">
    <citation type="journal article" date="2019" name="Int. J. Syst. Evol. Microbiol.">
        <title>The Global Catalogue of Microorganisms (GCM) 10K type strain sequencing project: providing services to taxonomists for standard genome sequencing and annotation.</title>
        <authorList>
            <consortium name="The Broad Institute Genomics Platform"/>
            <consortium name="The Broad Institute Genome Sequencing Center for Infectious Disease"/>
            <person name="Wu L."/>
            <person name="Ma J."/>
        </authorList>
    </citation>
    <scope>NUCLEOTIDE SEQUENCE [LARGE SCALE GENOMIC DNA]</scope>
    <source>
        <strain evidence="3">CGMCC 1.16275</strain>
    </source>
</reference>